<organism evidence="2 3">
    <name type="scientific">Dentipellis fragilis</name>
    <dbReference type="NCBI Taxonomy" id="205917"/>
    <lineage>
        <taxon>Eukaryota</taxon>
        <taxon>Fungi</taxon>
        <taxon>Dikarya</taxon>
        <taxon>Basidiomycota</taxon>
        <taxon>Agaricomycotina</taxon>
        <taxon>Agaricomycetes</taxon>
        <taxon>Russulales</taxon>
        <taxon>Hericiaceae</taxon>
        <taxon>Dentipellis</taxon>
    </lineage>
</organism>
<dbReference type="OrthoDB" id="10446713at2759"/>
<evidence type="ECO:0000256" key="1">
    <source>
        <dbReference type="SAM" id="MobiDB-lite"/>
    </source>
</evidence>
<evidence type="ECO:0000313" key="2">
    <source>
        <dbReference type="EMBL" id="TFY56922.1"/>
    </source>
</evidence>
<keyword evidence="3" id="KW-1185">Reference proteome</keyword>
<reference evidence="2 3" key="1">
    <citation type="submission" date="2019-02" db="EMBL/GenBank/DDBJ databases">
        <title>Genome sequencing of the rare red list fungi Dentipellis fragilis.</title>
        <authorList>
            <person name="Buettner E."/>
            <person name="Kellner H."/>
        </authorList>
    </citation>
    <scope>NUCLEOTIDE SEQUENCE [LARGE SCALE GENOMIC DNA]</scope>
    <source>
        <strain evidence="2 3">DSM 105465</strain>
    </source>
</reference>
<feature type="region of interest" description="Disordered" evidence="1">
    <location>
        <begin position="55"/>
        <end position="92"/>
    </location>
</feature>
<dbReference type="AlphaFoldDB" id="A0A4Y9Y476"/>
<sequence length="259" mass="29869">MYASCGSSRWLLSYYKIIPKNILVPLSFLIMSNWSLDSQDASVLYSTADSGLTISSSPAPINKREGVSQSRTTSPAKQKRRQKPRLPKDPALIAAANDRAEKEWRNLQMEWSCYPWQSRPKSRRQELQKLPALCNDFESFDKQMACVDRRPDDKDGLRPQIRAFMYERRRSLQHQEDEAEMQKLLENISRTRQGVKDFRQYGNMQIEQFSQAIDENGQGLQQMTHQVDSLAEGVNPYGPGLAQPMRRIRQTGKEGRNIL</sequence>
<dbReference type="Proteomes" id="UP000298327">
    <property type="component" value="Unassembled WGS sequence"/>
</dbReference>
<proteinExistence type="predicted"/>
<gene>
    <name evidence="2" type="ORF">EVG20_g8738</name>
</gene>
<accession>A0A4Y9Y476</accession>
<dbReference type="EMBL" id="SEOQ01000788">
    <property type="protein sequence ID" value="TFY56922.1"/>
    <property type="molecule type" value="Genomic_DNA"/>
</dbReference>
<name>A0A4Y9Y476_9AGAM</name>
<protein>
    <submittedName>
        <fullName evidence="2">Uncharacterized protein</fullName>
    </submittedName>
</protein>
<comment type="caution">
    <text evidence="2">The sequence shown here is derived from an EMBL/GenBank/DDBJ whole genome shotgun (WGS) entry which is preliminary data.</text>
</comment>
<evidence type="ECO:0000313" key="3">
    <source>
        <dbReference type="Proteomes" id="UP000298327"/>
    </source>
</evidence>